<evidence type="ECO:0000256" key="1">
    <source>
        <dbReference type="SAM" id="Coils"/>
    </source>
</evidence>
<dbReference type="RefSeq" id="WP_011032189.1">
    <property type="nucleotide sequence ID" value="NZ_CP009509.1"/>
</dbReference>
<evidence type="ECO:0000313" key="2">
    <source>
        <dbReference type="EMBL" id="AKB40044.1"/>
    </source>
</evidence>
<proteinExistence type="predicted"/>
<organism evidence="2 3">
    <name type="scientific">Methanosarcina mazei WWM610</name>
    <dbReference type="NCBI Taxonomy" id="1434117"/>
    <lineage>
        <taxon>Archaea</taxon>
        <taxon>Methanobacteriati</taxon>
        <taxon>Methanobacteriota</taxon>
        <taxon>Stenosarchaea group</taxon>
        <taxon>Methanomicrobia</taxon>
        <taxon>Methanosarcinales</taxon>
        <taxon>Methanosarcinaceae</taxon>
        <taxon>Methanosarcina</taxon>
    </lineage>
</organism>
<dbReference type="GeneID" id="24850717"/>
<keyword evidence="1" id="KW-0175">Coiled coil</keyword>
<dbReference type="EMBL" id="CP009509">
    <property type="protein sequence ID" value="AKB40044.1"/>
    <property type="molecule type" value="Genomic_DNA"/>
</dbReference>
<dbReference type="Proteomes" id="UP000033058">
    <property type="component" value="Chromosome"/>
</dbReference>
<evidence type="ECO:0000313" key="3">
    <source>
        <dbReference type="Proteomes" id="UP000033058"/>
    </source>
</evidence>
<sequence>MKWIKKLFGKQESSHEKNASIEIGFDELPAWLEESSQKISSEIKGDVSGLFKELEAAISELRESNDNLLEAKVEGNFDIRAVKRAKSNRENVTKQVGVFIDKLGIPENTDFKSLKAFHESAMQSLNTCLEHMNRSFRYTRPVFPQESKDVTDSLGRLGKVLNELRETIQGHRREMESIEEASKGIKEVRETCSLIKAEEGELEAKNRKLQALKDEIASNSRALEELKQGKAWQKLQRLQEESTLAEGRLKKAEAGLNSLILPFSGNLSRIKKLHESGKYTLKPEVKKQLDICLENPVNLEPSFFPELQKVFEDHALDIQAQKKEKALAQVRSAASGFEEKKKEYIEARKAFDSRKSELASSDTGELASLEHKEAELLSRTLLLEEETESSEKKLAALRDDLKTREEKLQASVAAIDSGVKIGFPS</sequence>
<feature type="coiled-coil region" evidence="1">
    <location>
        <begin position="161"/>
        <end position="255"/>
    </location>
</feature>
<reference evidence="2 3" key="1">
    <citation type="submission" date="2014-07" db="EMBL/GenBank/DDBJ databases">
        <title>Methanogenic archaea and the global carbon cycle.</title>
        <authorList>
            <person name="Henriksen J.R."/>
            <person name="Luke J."/>
            <person name="Reinhart S."/>
            <person name="Benedict M.N."/>
            <person name="Youngblut N.D."/>
            <person name="Metcalf M.E."/>
            <person name="Whitaker R.J."/>
            <person name="Metcalf W.W."/>
        </authorList>
    </citation>
    <scope>NUCLEOTIDE SEQUENCE [LARGE SCALE GENOMIC DNA]</scope>
    <source>
        <strain evidence="2 3">WWM610</strain>
    </source>
</reference>
<name>A0A0E3PWD0_METMZ</name>
<dbReference type="PATRIC" id="fig|1434117.4.peg.1322"/>
<accession>A0A0E3PWD0</accession>
<dbReference type="AlphaFoldDB" id="A0A0E3PWD0"/>
<dbReference type="HOGENOM" id="CLU_629480_0_0_2"/>
<gene>
    <name evidence="2" type="ORF">MSMAW_1053</name>
</gene>
<protein>
    <submittedName>
        <fullName evidence="2">Pneumococcal surface protein</fullName>
    </submittedName>
</protein>